<dbReference type="HOGENOM" id="CLU_1111676_0_0_1"/>
<evidence type="ECO:0000313" key="2">
    <source>
        <dbReference type="Proteomes" id="UP000054321"/>
    </source>
</evidence>
<reference evidence="1 2" key="1">
    <citation type="submission" date="2014-04" db="EMBL/GenBank/DDBJ databases">
        <authorList>
            <consortium name="DOE Joint Genome Institute"/>
            <person name="Kuo A."/>
            <person name="Martino E."/>
            <person name="Perotto S."/>
            <person name="Kohler A."/>
            <person name="Nagy L.G."/>
            <person name="Floudas D."/>
            <person name="Copeland A."/>
            <person name="Barry K.W."/>
            <person name="Cichocki N."/>
            <person name="Veneault-Fourrey C."/>
            <person name="LaButti K."/>
            <person name="Lindquist E.A."/>
            <person name="Lipzen A."/>
            <person name="Lundell T."/>
            <person name="Morin E."/>
            <person name="Murat C."/>
            <person name="Sun H."/>
            <person name="Tunlid A."/>
            <person name="Henrissat B."/>
            <person name="Grigoriev I.V."/>
            <person name="Hibbett D.S."/>
            <person name="Martin F."/>
            <person name="Nordberg H.P."/>
            <person name="Cantor M.N."/>
            <person name="Hua S.X."/>
        </authorList>
    </citation>
    <scope>NUCLEOTIDE SEQUENCE [LARGE SCALE GENOMIC DNA]</scope>
    <source>
        <strain evidence="1 2">Zn</strain>
    </source>
</reference>
<dbReference type="PANTHER" id="PTHR24148:SF64">
    <property type="entry name" value="HETEROKARYON INCOMPATIBILITY DOMAIN-CONTAINING PROTEIN"/>
    <property type="match status" value="1"/>
</dbReference>
<dbReference type="Proteomes" id="UP000054321">
    <property type="component" value="Unassembled WGS sequence"/>
</dbReference>
<dbReference type="InterPro" id="IPR052895">
    <property type="entry name" value="HetReg/Transcr_Mod"/>
</dbReference>
<name>A0A0C3GT82_OIDMZ</name>
<dbReference type="AlphaFoldDB" id="A0A0C3GT82"/>
<accession>A0A0C3GT82</accession>
<dbReference type="PANTHER" id="PTHR24148">
    <property type="entry name" value="ANKYRIN REPEAT DOMAIN-CONTAINING PROTEIN 39 HOMOLOG-RELATED"/>
    <property type="match status" value="1"/>
</dbReference>
<evidence type="ECO:0000313" key="1">
    <source>
        <dbReference type="EMBL" id="KIM99220.1"/>
    </source>
</evidence>
<proteinExistence type="predicted"/>
<keyword evidence="2" id="KW-1185">Reference proteome</keyword>
<reference evidence="2" key="2">
    <citation type="submission" date="2015-01" db="EMBL/GenBank/DDBJ databases">
        <title>Evolutionary Origins and Diversification of the Mycorrhizal Mutualists.</title>
        <authorList>
            <consortium name="DOE Joint Genome Institute"/>
            <consortium name="Mycorrhizal Genomics Consortium"/>
            <person name="Kohler A."/>
            <person name="Kuo A."/>
            <person name="Nagy L.G."/>
            <person name="Floudas D."/>
            <person name="Copeland A."/>
            <person name="Barry K.W."/>
            <person name="Cichocki N."/>
            <person name="Veneault-Fourrey C."/>
            <person name="LaButti K."/>
            <person name="Lindquist E.A."/>
            <person name="Lipzen A."/>
            <person name="Lundell T."/>
            <person name="Morin E."/>
            <person name="Murat C."/>
            <person name="Riley R."/>
            <person name="Ohm R."/>
            <person name="Sun H."/>
            <person name="Tunlid A."/>
            <person name="Henrissat B."/>
            <person name="Grigoriev I.V."/>
            <person name="Hibbett D.S."/>
            <person name="Martin F."/>
        </authorList>
    </citation>
    <scope>NUCLEOTIDE SEQUENCE [LARGE SCALE GENOMIC DNA]</scope>
    <source>
        <strain evidence="2">Zn</strain>
    </source>
</reference>
<organism evidence="1 2">
    <name type="scientific">Oidiodendron maius (strain Zn)</name>
    <dbReference type="NCBI Taxonomy" id="913774"/>
    <lineage>
        <taxon>Eukaryota</taxon>
        <taxon>Fungi</taxon>
        <taxon>Dikarya</taxon>
        <taxon>Ascomycota</taxon>
        <taxon>Pezizomycotina</taxon>
        <taxon>Leotiomycetes</taxon>
        <taxon>Leotiomycetes incertae sedis</taxon>
        <taxon>Myxotrichaceae</taxon>
        <taxon>Oidiodendron</taxon>
    </lineage>
</organism>
<protein>
    <submittedName>
        <fullName evidence="1">Uncharacterized protein</fullName>
    </submittedName>
</protein>
<dbReference type="EMBL" id="KN832879">
    <property type="protein sequence ID" value="KIM99220.1"/>
    <property type="molecule type" value="Genomic_DNA"/>
</dbReference>
<dbReference type="STRING" id="913774.A0A0C3GT82"/>
<gene>
    <name evidence="1" type="ORF">OIDMADRAFT_146799</name>
</gene>
<dbReference type="InParanoid" id="A0A0C3GT82"/>
<sequence length="250" mass="27880">MTVSASLLRIIGNGLLPGRSAVRLDQFRHDRELGAYVRLFTVLELIRPLECQDPRDKLYSSLGPAADISETDIVPDYTKSVEDAYTDIARLSLSQSRAYCLDFLSLVVQCPEELGGTLSDLPSWVPDLRIRISMYSFERYLDVDDFSSPRAYNAGGNMAGVATIDAHCLRVHGFVLDSIEKVYPACYHNLATGGLDIEREWRPQDEIEAYPLGGTIMEAFNHTLLADIGRPVLTSDSLERGMKLDWGMVD</sequence>
<dbReference type="OrthoDB" id="5416609at2759"/>